<dbReference type="AlphaFoldDB" id="A0A380N100"/>
<evidence type="ECO:0000313" key="2">
    <source>
        <dbReference type="Proteomes" id="UP000254601"/>
    </source>
</evidence>
<evidence type="ECO:0000313" key="1">
    <source>
        <dbReference type="EMBL" id="SUO97803.1"/>
    </source>
</evidence>
<proteinExistence type="predicted"/>
<name>A0A380N100_9GAMM</name>
<accession>A0A380N100</accession>
<reference evidence="1 2" key="1">
    <citation type="submission" date="2018-06" db="EMBL/GenBank/DDBJ databases">
        <authorList>
            <consortium name="Pathogen Informatics"/>
            <person name="Doyle S."/>
        </authorList>
    </citation>
    <scope>NUCLEOTIDE SEQUENCE [LARGE SCALE GENOMIC DNA]</scope>
    <source>
        <strain evidence="1 2">NCTC13337</strain>
    </source>
</reference>
<keyword evidence="2" id="KW-1185">Reference proteome</keyword>
<dbReference type="RefSeq" id="WP_211268188.1">
    <property type="nucleotide sequence ID" value="NZ_LWHB01000163.1"/>
</dbReference>
<dbReference type="Proteomes" id="UP000254601">
    <property type="component" value="Unassembled WGS sequence"/>
</dbReference>
<dbReference type="EMBL" id="UHIC01000001">
    <property type="protein sequence ID" value="SUO97803.1"/>
    <property type="molecule type" value="Genomic_DNA"/>
</dbReference>
<gene>
    <name evidence="1" type="ORF">NCTC13337_02626</name>
</gene>
<sequence>MNEKKISYNQIDFVVKAPRFRIVFSYMSDKGVAFVREYLLRLLKVTSCKPEQIAQYFGFSQHETKVALSDLEQNNWITWKENGLVELSTEGLQLFQNDMQDSPKIPILKEFSGEYRMELLDNNFLQKKNSDRFYQQAIELEIKPKILSESSEIARRTFQNRFRQLMEDIASLT</sequence>
<organism evidence="1 2">
    <name type="scientific">Suttonella ornithocola</name>
    <dbReference type="NCBI Taxonomy" id="279832"/>
    <lineage>
        <taxon>Bacteria</taxon>
        <taxon>Pseudomonadati</taxon>
        <taxon>Pseudomonadota</taxon>
        <taxon>Gammaproteobacteria</taxon>
        <taxon>Cardiobacteriales</taxon>
        <taxon>Cardiobacteriaceae</taxon>
        <taxon>Suttonella</taxon>
    </lineage>
</organism>
<protein>
    <submittedName>
        <fullName evidence="1">Uncharacterized protein</fullName>
    </submittedName>
</protein>